<organism evidence="3 4">
    <name type="scientific">Rhodovibrio salinarum</name>
    <dbReference type="NCBI Taxonomy" id="1087"/>
    <lineage>
        <taxon>Bacteria</taxon>
        <taxon>Pseudomonadati</taxon>
        <taxon>Pseudomonadota</taxon>
        <taxon>Alphaproteobacteria</taxon>
        <taxon>Rhodospirillales</taxon>
        <taxon>Rhodovibrionaceae</taxon>
        <taxon>Rhodovibrio</taxon>
    </lineage>
</organism>
<dbReference type="GO" id="GO:0042597">
    <property type="term" value="C:periplasmic space"/>
    <property type="evidence" value="ECO:0007669"/>
    <property type="project" value="UniProtKB-SubCell"/>
</dbReference>
<dbReference type="InterPro" id="IPR050490">
    <property type="entry name" value="Bact_solute-bd_prot1"/>
</dbReference>
<dbReference type="AlphaFoldDB" id="A0A934QGU4"/>
<dbReference type="InterPro" id="IPR006059">
    <property type="entry name" value="SBP"/>
</dbReference>
<reference evidence="3" key="1">
    <citation type="submission" date="2017-08" db="EMBL/GenBank/DDBJ databases">
        <authorList>
            <person name="Imhoff J.F."/>
            <person name="Rahn T."/>
            <person name="Kuenzel S."/>
            <person name="Neulinger S.C."/>
        </authorList>
    </citation>
    <scope>NUCLEOTIDE SEQUENCE</scope>
    <source>
        <strain evidence="3">DSM 9154</strain>
    </source>
</reference>
<evidence type="ECO:0000313" key="3">
    <source>
        <dbReference type="EMBL" id="MBK1696407.1"/>
    </source>
</evidence>
<comment type="caution">
    <text evidence="3">The sequence shown here is derived from an EMBL/GenBank/DDBJ whole genome shotgun (WGS) entry which is preliminary data.</text>
</comment>
<name>A0A934QGU4_9PROT</name>
<proteinExistence type="inferred from homology"/>
<dbReference type="RefSeq" id="WP_027289798.1">
    <property type="nucleotide sequence ID" value="NZ_NRRE01000016.1"/>
</dbReference>
<dbReference type="PANTHER" id="PTHR43649">
    <property type="entry name" value="ARABINOSE-BINDING PROTEIN-RELATED"/>
    <property type="match status" value="1"/>
</dbReference>
<dbReference type="Proteomes" id="UP000778970">
    <property type="component" value="Unassembled WGS sequence"/>
</dbReference>
<dbReference type="PROSITE" id="PS51318">
    <property type="entry name" value="TAT"/>
    <property type="match status" value="1"/>
</dbReference>
<protein>
    <submittedName>
        <fullName evidence="3">ABC transporter substrate-binding protein</fullName>
    </submittedName>
</protein>
<evidence type="ECO:0000256" key="2">
    <source>
        <dbReference type="ARBA" id="ARBA00008520"/>
    </source>
</evidence>
<evidence type="ECO:0000313" key="4">
    <source>
        <dbReference type="Proteomes" id="UP000778970"/>
    </source>
</evidence>
<evidence type="ECO:0000256" key="1">
    <source>
        <dbReference type="ARBA" id="ARBA00004418"/>
    </source>
</evidence>
<comment type="similarity">
    <text evidence="2">Belongs to the bacterial solute-binding protein 1 family.</text>
</comment>
<dbReference type="Gene3D" id="3.40.190.10">
    <property type="entry name" value="Periplasmic binding protein-like II"/>
    <property type="match status" value="2"/>
</dbReference>
<reference evidence="3" key="2">
    <citation type="journal article" date="2020" name="Microorganisms">
        <title>Osmotic Adaptation and Compatible Solute Biosynthesis of Phototrophic Bacteria as Revealed from Genome Analyses.</title>
        <authorList>
            <person name="Imhoff J.F."/>
            <person name="Rahn T."/>
            <person name="Kunzel S."/>
            <person name="Keller A."/>
            <person name="Neulinger S.C."/>
        </authorList>
    </citation>
    <scope>NUCLEOTIDE SEQUENCE</scope>
    <source>
        <strain evidence="3">DSM 9154</strain>
    </source>
</reference>
<sequence length="503" mass="55767">MKEEDRKKALADLTGRYVKGKVSRRKFLTDCGKLGLGFSAAGLAGMSGLRPWNGFVNTAFAQSQMAQETRDWLKEVSKPFRGQTVRMATEATPPSRVISQLVGEEFTKLTGINVEIELLPLEQVLQKLSLDVSGQMGNYDVYYMDQSWMAQFSRDTIDPREKYESNKELAMPNYNFDDFLGPLVDGISMYKDKMVGVPYDIPIFIMMYRQDILDDLGLEVPRTMDDYMAVVQAINEEKAPDTYGTTGQLKSGHYSLECDWTCWLWSHGGSIFGPDGMFTGGDARGMDALNYMLELTDYMPPGVNGWTWDGQGRSVQQGKAGIYISWGEFFPSYDDPEKSKVVGKMQATTPPQPKALRTPEECGFNEIPQIGHQGGSAAGLSKYSKVPDAAWIFLQWATSSDVQTRASLMGGGSSPVRTSTFEDPRIKEAATVSAGTTRHFPAIRETINTMMGSEPDMEAWPQISNDIIPVELGRLLAGQYDGPKEAMDTITSKVNAVTKPFRG</sequence>
<dbReference type="PANTHER" id="PTHR43649:SF12">
    <property type="entry name" value="DIACETYLCHITOBIOSE BINDING PROTEIN DASA"/>
    <property type="match status" value="1"/>
</dbReference>
<dbReference type="InterPro" id="IPR006311">
    <property type="entry name" value="TAT_signal"/>
</dbReference>
<keyword evidence="4" id="KW-1185">Reference proteome</keyword>
<accession>A0A934QGU4</accession>
<dbReference type="Pfam" id="PF01547">
    <property type="entry name" value="SBP_bac_1"/>
    <property type="match status" value="1"/>
</dbReference>
<dbReference type="SUPFAM" id="SSF53850">
    <property type="entry name" value="Periplasmic binding protein-like II"/>
    <property type="match status" value="1"/>
</dbReference>
<comment type="subcellular location">
    <subcellularLocation>
        <location evidence="1">Periplasm</location>
    </subcellularLocation>
</comment>
<dbReference type="EMBL" id="NRRE01000016">
    <property type="protein sequence ID" value="MBK1696407.1"/>
    <property type="molecule type" value="Genomic_DNA"/>
</dbReference>
<gene>
    <name evidence="3" type="ORF">CKO21_04020</name>
</gene>